<evidence type="ECO:0000256" key="2">
    <source>
        <dbReference type="ARBA" id="ARBA00006706"/>
    </source>
</evidence>
<dbReference type="PROSITE" id="PS00723">
    <property type="entry name" value="POLYPRENYL_SYNTHASE_1"/>
    <property type="match status" value="1"/>
</dbReference>
<evidence type="ECO:0000313" key="15">
    <source>
        <dbReference type="EMBL" id="WZW98886.1"/>
    </source>
</evidence>
<name>A0ABZ3C8D9_9ACTN</name>
<dbReference type="InterPro" id="IPR000092">
    <property type="entry name" value="Polyprenyl_synt"/>
</dbReference>
<keyword evidence="10 12" id="KW-0414">Isoprene biosynthesis</keyword>
<dbReference type="Pfam" id="PF00348">
    <property type="entry name" value="polyprenyl_synt"/>
    <property type="match status" value="1"/>
</dbReference>
<protein>
    <recommendedName>
        <fullName evidence="4 12">Isopentenyl-diphosphate Delta-isomerase</fullName>
        <shortName evidence="12">IPP isomerase</shortName>
        <ecNumber evidence="4 12">5.3.3.2</ecNumber>
    </recommendedName>
    <alternativeName>
        <fullName evidence="12">IPP:DMAPP isomerase</fullName>
    </alternativeName>
    <alternativeName>
        <fullName evidence="12">Isopentenyl pyrophosphate isomerase</fullName>
    </alternativeName>
</protein>
<dbReference type="PROSITE" id="PS51462">
    <property type="entry name" value="NUDIX"/>
    <property type="match status" value="1"/>
</dbReference>
<evidence type="ECO:0000256" key="10">
    <source>
        <dbReference type="ARBA" id="ARBA00023229"/>
    </source>
</evidence>
<dbReference type="SUPFAM" id="SSF55811">
    <property type="entry name" value="Nudix"/>
    <property type="match status" value="1"/>
</dbReference>
<comment type="similarity">
    <text evidence="2">Belongs to the FPP/GGPP synthase family.</text>
</comment>
<evidence type="ECO:0000256" key="11">
    <source>
        <dbReference type="ARBA" id="ARBA00023235"/>
    </source>
</evidence>
<reference evidence="15 16" key="1">
    <citation type="journal article" date="2023" name="Environ Microbiome">
        <title>A coral-associated actinobacterium mitigates coral bleaching under heat stress.</title>
        <authorList>
            <person name="Li J."/>
            <person name="Zou Y."/>
            <person name="Li Q."/>
            <person name="Zhang J."/>
            <person name="Bourne D.G."/>
            <person name="Lyu Y."/>
            <person name="Liu C."/>
            <person name="Zhang S."/>
        </authorList>
    </citation>
    <scope>NUCLEOTIDE SEQUENCE [LARGE SCALE GENOMIC DNA]</scope>
    <source>
        <strain evidence="15 16">SCSIO 13291</strain>
    </source>
</reference>
<keyword evidence="16" id="KW-1185">Reference proteome</keyword>
<dbReference type="HAMAP" id="MF_00202">
    <property type="entry name" value="Idi"/>
    <property type="match status" value="1"/>
</dbReference>
<evidence type="ECO:0000256" key="6">
    <source>
        <dbReference type="ARBA" id="ARBA00022679"/>
    </source>
</evidence>
<evidence type="ECO:0000256" key="7">
    <source>
        <dbReference type="ARBA" id="ARBA00022723"/>
    </source>
</evidence>
<feature type="binding site" evidence="12">
    <location>
        <position position="86"/>
    </location>
    <ligand>
        <name>Mn(2+)</name>
        <dbReference type="ChEBI" id="CHEBI:29035"/>
    </ligand>
</feature>
<evidence type="ECO:0000256" key="8">
    <source>
        <dbReference type="ARBA" id="ARBA00022842"/>
    </source>
</evidence>
<evidence type="ECO:0000256" key="4">
    <source>
        <dbReference type="ARBA" id="ARBA00012057"/>
    </source>
</evidence>
<feature type="domain" description="Nudix hydrolase" evidence="14">
    <location>
        <begin position="47"/>
        <end position="182"/>
    </location>
</feature>
<dbReference type="GO" id="GO:0004452">
    <property type="term" value="F:isopentenyl-diphosphate delta-isomerase activity"/>
    <property type="evidence" value="ECO:0007669"/>
    <property type="project" value="UniProtKB-EC"/>
</dbReference>
<feature type="binding site" evidence="12">
    <location>
        <position position="49"/>
    </location>
    <ligand>
        <name>Mn(2+)</name>
        <dbReference type="ChEBI" id="CHEBI:29035"/>
    </ligand>
</feature>
<comment type="subcellular location">
    <subcellularLocation>
        <location evidence="12">Cytoplasm</location>
    </subcellularLocation>
</comment>
<keyword evidence="6" id="KW-0808">Transferase</keyword>
<dbReference type="PANTHER" id="PTHR12001:SF85">
    <property type="entry name" value="SHORT CHAIN ISOPRENYL DIPHOSPHATE SYNTHASE"/>
    <property type="match status" value="1"/>
</dbReference>
<keyword evidence="11 12" id="KW-0413">Isomerase</keyword>
<evidence type="ECO:0000256" key="5">
    <source>
        <dbReference type="ARBA" id="ARBA00022490"/>
    </source>
</evidence>
<dbReference type="CDD" id="cd00685">
    <property type="entry name" value="Trans_IPPS_HT"/>
    <property type="match status" value="1"/>
</dbReference>
<feature type="binding site" evidence="12">
    <location>
        <position position="131"/>
    </location>
    <ligand>
        <name>Mn(2+)</name>
        <dbReference type="ChEBI" id="CHEBI:29035"/>
    </ligand>
</feature>
<feature type="binding site" evidence="12">
    <location>
        <position position="42"/>
    </location>
    <ligand>
        <name>Mn(2+)</name>
        <dbReference type="ChEBI" id="CHEBI:29035"/>
    </ligand>
</feature>
<dbReference type="Gene3D" id="3.90.79.10">
    <property type="entry name" value="Nucleoside Triphosphate Pyrophosphohydrolase"/>
    <property type="match status" value="1"/>
</dbReference>
<dbReference type="EC" id="5.3.3.2" evidence="4 12"/>
<dbReference type="InterPro" id="IPR033749">
    <property type="entry name" value="Polyprenyl_synt_CS"/>
</dbReference>
<keyword evidence="7 12" id="KW-0479">Metal-binding</keyword>
<gene>
    <name evidence="12 15" type="primary">idi</name>
    <name evidence="15" type="ORF">PCC79_01345</name>
</gene>
<dbReference type="PANTHER" id="PTHR12001">
    <property type="entry name" value="GERANYLGERANYL PYROPHOSPHATE SYNTHASE"/>
    <property type="match status" value="1"/>
</dbReference>
<evidence type="ECO:0000313" key="16">
    <source>
        <dbReference type="Proteomes" id="UP001434337"/>
    </source>
</evidence>
<dbReference type="InterPro" id="IPR011876">
    <property type="entry name" value="IsopentenylPP_isomerase_typ1"/>
</dbReference>
<organism evidence="15 16">
    <name type="scientific">Propioniciclava soli</name>
    <dbReference type="NCBI Taxonomy" id="2775081"/>
    <lineage>
        <taxon>Bacteria</taxon>
        <taxon>Bacillati</taxon>
        <taxon>Actinomycetota</taxon>
        <taxon>Actinomycetes</taxon>
        <taxon>Propionibacteriales</taxon>
        <taxon>Propionibacteriaceae</taxon>
        <taxon>Propioniciclava</taxon>
    </lineage>
</organism>
<dbReference type="RefSeq" id="WP_232548763.1">
    <property type="nucleotide sequence ID" value="NZ_CP115965.1"/>
</dbReference>
<dbReference type="Pfam" id="PF00293">
    <property type="entry name" value="NUDIX"/>
    <property type="match status" value="1"/>
</dbReference>
<feature type="compositionally biased region" description="Low complexity" evidence="13">
    <location>
        <begin position="1"/>
        <end position="18"/>
    </location>
</feature>
<dbReference type="SUPFAM" id="SSF48576">
    <property type="entry name" value="Terpenoid synthases"/>
    <property type="match status" value="1"/>
</dbReference>
<feature type="region of interest" description="Disordered" evidence="13">
    <location>
        <begin position="1"/>
        <end position="20"/>
    </location>
</feature>
<feature type="active site" evidence="12">
    <location>
        <position position="84"/>
    </location>
</feature>
<dbReference type="InterPro" id="IPR000086">
    <property type="entry name" value="NUDIX_hydrolase_dom"/>
</dbReference>
<comment type="pathway">
    <text evidence="1 12">Isoprenoid biosynthesis; dimethylallyl diphosphate biosynthesis; dimethylallyl diphosphate from isopentenyl diphosphate: step 1/1.</text>
</comment>
<dbReference type="SFLD" id="SFLDS00005">
    <property type="entry name" value="Isoprenoid_Synthase_Type_I"/>
    <property type="match status" value="1"/>
</dbReference>
<keyword evidence="8 12" id="KW-0460">Magnesium</keyword>
<comment type="cofactor">
    <cofactor evidence="12">
        <name>Mg(2+)</name>
        <dbReference type="ChEBI" id="CHEBI:18420"/>
    </cofactor>
    <text evidence="12">Binds 1 Mg(2+) ion per subunit. The magnesium ion binds only when substrate is bound.</text>
</comment>
<evidence type="ECO:0000256" key="12">
    <source>
        <dbReference type="HAMAP-Rule" id="MF_00202"/>
    </source>
</evidence>
<feature type="binding site" evidence="12">
    <location>
        <position position="133"/>
    </location>
    <ligand>
        <name>Mn(2+)</name>
        <dbReference type="ChEBI" id="CHEBI:29035"/>
    </ligand>
</feature>
<proteinExistence type="inferred from homology"/>
<evidence type="ECO:0000256" key="1">
    <source>
        <dbReference type="ARBA" id="ARBA00004826"/>
    </source>
</evidence>
<dbReference type="InterPro" id="IPR056375">
    <property type="entry name" value="Idi_bact"/>
</dbReference>
<keyword evidence="5 12" id="KW-0963">Cytoplasm</keyword>
<comment type="function">
    <text evidence="12">Catalyzes the 1,3-allylic rearrangement of the homoallylic substrate isopentenyl (IPP) to its highly electrophilic allylic isomer, dimethylallyl diphosphate (DMAPP).</text>
</comment>
<comment type="cofactor">
    <cofactor evidence="12">
        <name>Mn(2+)</name>
        <dbReference type="ChEBI" id="CHEBI:29035"/>
    </cofactor>
    <text evidence="12">Binds 1 Mn(2+) ion per subunit.</text>
</comment>
<dbReference type="NCBIfam" id="NF002995">
    <property type="entry name" value="PRK03759.1"/>
    <property type="match status" value="1"/>
</dbReference>
<feature type="binding site" evidence="12">
    <location>
        <position position="104"/>
    </location>
    <ligand>
        <name>Mg(2+)</name>
        <dbReference type="ChEBI" id="CHEBI:18420"/>
    </ligand>
</feature>
<dbReference type="CDD" id="cd02885">
    <property type="entry name" value="NUDIX_IPP_Isomerase"/>
    <property type="match status" value="1"/>
</dbReference>
<dbReference type="InterPro" id="IPR008949">
    <property type="entry name" value="Isoprenoid_synthase_dom_sf"/>
</dbReference>
<evidence type="ECO:0000256" key="13">
    <source>
        <dbReference type="SAM" id="MobiDB-lite"/>
    </source>
</evidence>
<comment type="catalytic activity">
    <reaction evidence="12">
        <text>isopentenyl diphosphate = dimethylallyl diphosphate</text>
        <dbReference type="Rhea" id="RHEA:23284"/>
        <dbReference type="ChEBI" id="CHEBI:57623"/>
        <dbReference type="ChEBI" id="CHEBI:128769"/>
        <dbReference type="EC" id="5.3.3.2"/>
    </reaction>
</comment>
<dbReference type="InterPro" id="IPR015797">
    <property type="entry name" value="NUDIX_hydrolase-like_dom_sf"/>
</dbReference>
<evidence type="ECO:0000256" key="3">
    <source>
        <dbReference type="ARBA" id="ARBA00007579"/>
    </source>
</evidence>
<feature type="active site" evidence="12">
    <location>
        <position position="133"/>
    </location>
</feature>
<comment type="similarity">
    <text evidence="3 12">Belongs to the IPP isomerase type 1 family.</text>
</comment>
<evidence type="ECO:0000259" key="14">
    <source>
        <dbReference type="PROSITE" id="PS51462"/>
    </source>
</evidence>
<dbReference type="NCBIfam" id="TIGR02150">
    <property type="entry name" value="IPP_isom_1"/>
    <property type="match status" value="1"/>
</dbReference>
<sequence>MAEPRTGPTSGRTPPDTGWTDDVILVEDDGTPHGRADRTMVHTADTPLHLAFSTYLFNTRGEVLVTRRALGKKTWPGVWTNSCCGHPRPGEGLEDAARRRIREELGLAVGPLTPLLPEFRYRATDASGIVENEICPVYAGFVIDDIPAPDPAEVAEWAWIDWDKFAAAVLATPQVYSPWAALQVPALVPLVRNRACPTADGADDLAATIAEVDRLLRTELADLSAAWEHHLAGIGVDVVPGDLTAWLGSLLVGQGKRIRVAMTHWGFVAAGGRPESAAHATMVRVAAALETLHLFALVHDDVMDDSDARRGHASAHVQAAAWHRAADARGDAEAFGRNLAILLGDLAHALADRLADGLPGPVRGLWYDLCVELIAGQRADLTGAAAGRRDRAHAEQVARLKSGRYTIERPLAFGALAAEAGPDASAALQRYGQHIGRAFALRDDALGVWGDPERTGKPAGDDLREGKATVLVSLAESRLTGPDAARLARLGTPEFSEADAAALATALRTFGVADEVERLISEAHDAALAALAEGALTRAGVAGLTEAARTIAWRDA</sequence>
<evidence type="ECO:0000256" key="9">
    <source>
        <dbReference type="ARBA" id="ARBA00023211"/>
    </source>
</evidence>
<dbReference type="Proteomes" id="UP001434337">
    <property type="component" value="Chromosome"/>
</dbReference>
<keyword evidence="9 12" id="KW-0464">Manganese</keyword>
<dbReference type="EMBL" id="CP115965">
    <property type="protein sequence ID" value="WZW98886.1"/>
    <property type="molecule type" value="Genomic_DNA"/>
</dbReference>
<accession>A0ABZ3C8D9</accession>
<dbReference type="Gene3D" id="1.10.600.10">
    <property type="entry name" value="Farnesyl Diphosphate Synthase"/>
    <property type="match status" value="1"/>
</dbReference>